<accession>A0A0M0LPC2</accession>
<evidence type="ECO:0000313" key="1">
    <source>
        <dbReference type="EMBL" id="KOO52747.1"/>
    </source>
</evidence>
<dbReference type="AlphaFoldDB" id="A0A0M0LPC2"/>
<comment type="caution">
    <text evidence="1">The sequence shown here is derived from an EMBL/GenBank/DDBJ whole genome shotgun (WGS) entry which is preliminary data.</text>
</comment>
<gene>
    <name evidence="1" type="ORF">Ctob_012953</name>
</gene>
<keyword evidence="2" id="KW-1185">Reference proteome</keyword>
<sequence>MDLLEDAQAAAAAAGASLTPSPVPKKTVALARALGRADAPVLEAISALEDADAESETVRGAIATLQAQVEADPTVLLQPHNHATALFAAVCTRLNWLLNDTSDNTVIRRLANLMVMHLFVCKPLMRELHEPQIRFLVLQLLDRLVDRRLNDFGEEMKTNLLLKSINLMMLKLLEFTPRAATLTALLCCLLDKARH</sequence>
<dbReference type="Proteomes" id="UP000037460">
    <property type="component" value="Unassembled WGS sequence"/>
</dbReference>
<evidence type="ECO:0000313" key="2">
    <source>
        <dbReference type="Proteomes" id="UP000037460"/>
    </source>
</evidence>
<dbReference type="EMBL" id="JWZX01000518">
    <property type="protein sequence ID" value="KOO52747.1"/>
    <property type="molecule type" value="Genomic_DNA"/>
</dbReference>
<reference evidence="2" key="1">
    <citation type="journal article" date="2015" name="PLoS Genet.">
        <title>Genome Sequence and Transcriptome Analyses of Chrysochromulina tobin: Metabolic Tools for Enhanced Algal Fitness in the Prominent Order Prymnesiales (Haptophyceae).</title>
        <authorList>
            <person name="Hovde B.T."/>
            <person name="Deodato C.R."/>
            <person name="Hunsperger H.M."/>
            <person name="Ryken S.A."/>
            <person name="Yost W."/>
            <person name="Jha R.K."/>
            <person name="Patterson J."/>
            <person name="Monnat R.J. Jr."/>
            <person name="Barlow S.B."/>
            <person name="Starkenburg S.R."/>
            <person name="Cattolico R.A."/>
        </authorList>
    </citation>
    <scope>NUCLEOTIDE SEQUENCE</scope>
    <source>
        <strain evidence="2">CCMP291</strain>
    </source>
</reference>
<protein>
    <submittedName>
        <fullName evidence="1">Uncharacterized protein</fullName>
    </submittedName>
</protein>
<proteinExistence type="predicted"/>
<name>A0A0M0LPC2_9EUKA</name>
<organism evidence="1 2">
    <name type="scientific">Chrysochromulina tobinii</name>
    <dbReference type="NCBI Taxonomy" id="1460289"/>
    <lineage>
        <taxon>Eukaryota</taxon>
        <taxon>Haptista</taxon>
        <taxon>Haptophyta</taxon>
        <taxon>Prymnesiophyceae</taxon>
        <taxon>Prymnesiales</taxon>
        <taxon>Chrysochromulinaceae</taxon>
        <taxon>Chrysochromulina</taxon>
    </lineage>
</organism>